<evidence type="ECO:0000313" key="3">
    <source>
        <dbReference type="Proteomes" id="UP000253034"/>
    </source>
</evidence>
<dbReference type="GO" id="GO:0005829">
    <property type="term" value="C:cytosol"/>
    <property type="evidence" value="ECO:0007669"/>
    <property type="project" value="TreeGrafter"/>
</dbReference>
<accession>A0A369B5Z1</accession>
<dbReference type="OrthoDB" id="9808360at2"/>
<dbReference type="EMBL" id="QPJT01000009">
    <property type="protein sequence ID" value="RCX16851.1"/>
    <property type="molecule type" value="Genomic_DNA"/>
</dbReference>
<evidence type="ECO:0000256" key="1">
    <source>
        <dbReference type="ARBA" id="ARBA00023125"/>
    </source>
</evidence>
<dbReference type="PANTHER" id="PTHR33221:SF5">
    <property type="entry name" value="HTH-TYPE TRANSCRIPTIONAL REGULATOR ISCR"/>
    <property type="match status" value="1"/>
</dbReference>
<dbReference type="RefSeq" id="WP_114297583.1">
    <property type="nucleotide sequence ID" value="NZ_QPJT01000009.1"/>
</dbReference>
<dbReference type="AlphaFoldDB" id="A0A369B5Z1"/>
<gene>
    <name evidence="2" type="ORF">DFR58_10978</name>
</gene>
<dbReference type="FunFam" id="1.10.10.10:FF:000164">
    <property type="entry name" value="Transcriptional regulator, Rrf2 family"/>
    <property type="match status" value="1"/>
</dbReference>
<reference evidence="2 3" key="1">
    <citation type="submission" date="2018-07" db="EMBL/GenBank/DDBJ databases">
        <title>Genomic Encyclopedia of Type Strains, Phase IV (KMG-IV): sequencing the most valuable type-strain genomes for metagenomic binning, comparative biology and taxonomic classification.</title>
        <authorList>
            <person name="Goeker M."/>
        </authorList>
    </citation>
    <scope>NUCLEOTIDE SEQUENCE [LARGE SCALE GENOMIC DNA]</scope>
    <source>
        <strain evidence="2 3">DSM 27016</strain>
    </source>
</reference>
<keyword evidence="1" id="KW-0238">DNA-binding</keyword>
<dbReference type="PANTHER" id="PTHR33221">
    <property type="entry name" value="WINGED HELIX-TURN-HELIX TRANSCRIPTIONAL REGULATOR, RRF2 FAMILY"/>
    <property type="match status" value="1"/>
</dbReference>
<evidence type="ECO:0000313" key="2">
    <source>
        <dbReference type="EMBL" id="RCX16851.1"/>
    </source>
</evidence>
<organism evidence="2 3">
    <name type="scientific">Anaerobacterium chartisolvens</name>
    <dbReference type="NCBI Taxonomy" id="1297424"/>
    <lineage>
        <taxon>Bacteria</taxon>
        <taxon>Bacillati</taxon>
        <taxon>Bacillota</taxon>
        <taxon>Clostridia</taxon>
        <taxon>Eubacteriales</taxon>
        <taxon>Oscillospiraceae</taxon>
        <taxon>Anaerobacterium</taxon>
    </lineage>
</organism>
<dbReference type="NCBIfam" id="TIGR00738">
    <property type="entry name" value="rrf2_super"/>
    <property type="match status" value="1"/>
</dbReference>
<dbReference type="GO" id="GO:0003700">
    <property type="term" value="F:DNA-binding transcription factor activity"/>
    <property type="evidence" value="ECO:0007669"/>
    <property type="project" value="TreeGrafter"/>
</dbReference>
<dbReference type="InterPro" id="IPR000944">
    <property type="entry name" value="Tscrpt_reg_Rrf2"/>
</dbReference>
<dbReference type="SUPFAM" id="SSF46785">
    <property type="entry name" value="Winged helix' DNA-binding domain"/>
    <property type="match status" value="1"/>
</dbReference>
<keyword evidence="3" id="KW-1185">Reference proteome</keyword>
<sequence length="151" mass="16703">MKLSTKGRYGLKAMLDLALHDSEGQVALKTIAERQGLSENYLEQLFAILKKAELVKSIRGAQGGYILSQTPDNITVGSVLRALEGSLAPTECVTDSSEPLYCSKSGKCVTKLVWEKIRDKVNEVVDSMTLADLLEDYRKANSGDEFFTYYI</sequence>
<dbReference type="Gene3D" id="1.10.10.10">
    <property type="entry name" value="Winged helix-like DNA-binding domain superfamily/Winged helix DNA-binding domain"/>
    <property type="match status" value="1"/>
</dbReference>
<dbReference type="PROSITE" id="PS51197">
    <property type="entry name" value="HTH_RRF2_2"/>
    <property type="match status" value="1"/>
</dbReference>
<dbReference type="Pfam" id="PF02082">
    <property type="entry name" value="Rrf2"/>
    <property type="match status" value="1"/>
</dbReference>
<dbReference type="Proteomes" id="UP000253034">
    <property type="component" value="Unassembled WGS sequence"/>
</dbReference>
<dbReference type="InterPro" id="IPR036388">
    <property type="entry name" value="WH-like_DNA-bd_sf"/>
</dbReference>
<name>A0A369B5Z1_9FIRM</name>
<comment type="caution">
    <text evidence="2">The sequence shown here is derived from an EMBL/GenBank/DDBJ whole genome shotgun (WGS) entry which is preliminary data.</text>
</comment>
<dbReference type="InterPro" id="IPR036390">
    <property type="entry name" value="WH_DNA-bd_sf"/>
</dbReference>
<dbReference type="GO" id="GO:0003677">
    <property type="term" value="F:DNA binding"/>
    <property type="evidence" value="ECO:0007669"/>
    <property type="project" value="UniProtKB-KW"/>
</dbReference>
<proteinExistence type="predicted"/>
<protein>
    <submittedName>
        <fullName evidence="2">BadM/Rrf2 family transcriptional regulator</fullName>
    </submittedName>
</protein>